<organism evidence="2 3">
    <name type="scientific">Apodospora peruviana</name>
    <dbReference type="NCBI Taxonomy" id="516989"/>
    <lineage>
        <taxon>Eukaryota</taxon>
        <taxon>Fungi</taxon>
        <taxon>Dikarya</taxon>
        <taxon>Ascomycota</taxon>
        <taxon>Pezizomycotina</taxon>
        <taxon>Sordariomycetes</taxon>
        <taxon>Sordariomycetidae</taxon>
        <taxon>Sordariales</taxon>
        <taxon>Lasiosphaeriaceae</taxon>
        <taxon>Apodospora</taxon>
    </lineage>
</organism>
<dbReference type="Proteomes" id="UP001283341">
    <property type="component" value="Unassembled WGS sequence"/>
</dbReference>
<dbReference type="AlphaFoldDB" id="A0AAE0M8F6"/>
<evidence type="ECO:0008006" key="4">
    <source>
        <dbReference type="Google" id="ProtNLM"/>
    </source>
</evidence>
<accession>A0AAE0M8F6</accession>
<evidence type="ECO:0000313" key="3">
    <source>
        <dbReference type="Proteomes" id="UP001283341"/>
    </source>
</evidence>
<proteinExistence type="predicted"/>
<feature type="region of interest" description="Disordered" evidence="1">
    <location>
        <begin position="475"/>
        <end position="495"/>
    </location>
</feature>
<reference evidence="2" key="1">
    <citation type="journal article" date="2023" name="Mol. Phylogenet. Evol.">
        <title>Genome-scale phylogeny and comparative genomics of the fungal order Sordariales.</title>
        <authorList>
            <person name="Hensen N."/>
            <person name="Bonometti L."/>
            <person name="Westerberg I."/>
            <person name="Brannstrom I.O."/>
            <person name="Guillou S."/>
            <person name="Cros-Aarteil S."/>
            <person name="Calhoun S."/>
            <person name="Haridas S."/>
            <person name="Kuo A."/>
            <person name="Mondo S."/>
            <person name="Pangilinan J."/>
            <person name="Riley R."/>
            <person name="LaButti K."/>
            <person name="Andreopoulos B."/>
            <person name="Lipzen A."/>
            <person name="Chen C."/>
            <person name="Yan M."/>
            <person name="Daum C."/>
            <person name="Ng V."/>
            <person name="Clum A."/>
            <person name="Steindorff A."/>
            <person name="Ohm R.A."/>
            <person name="Martin F."/>
            <person name="Silar P."/>
            <person name="Natvig D.O."/>
            <person name="Lalanne C."/>
            <person name="Gautier V."/>
            <person name="Ament-Velasquez S.L."/>
            <person name="Kruys A."/>
            <person name="Hutchinson M.I."/>
            <person name="Powell A.J."/>
            <person name="Barry K."/>
            <person name="Miller A.N."/>
            <person name="Grigoriev I.V."/>
            <person name="Debuchy R."/>
            <person name="Gladieux P."/>
            <person name="Hiltunen Thoren M."/>
            <person name="Johannesson H."/>
        </authorList>
    </citation>
    <scope>NUCLEOTIDE SEQUENCE</scope>
    <source>
        <strain evidence="2">CBS 118394</strain>
    </source>
</reference>
<reference evidence="2" key="2">
    <citation type="submission" date="2023-06" db="EMBL/GenBank/DDBJ databases">
        <authorList>
            <consortium name="Lawrence Berkeley National Laboratory"/>
            <person name="Haridas S."/>
            <person name="Hensen N."/>
            <person name="Bonometti L."/>
            <person name="Westerberg I."/>
            <person name="Brannstrom I.O."/>
            <person name="Guillou S."/>
            <person name="Cros-Aarteil S."/>
            <person name="Calhoun S."/>
            <person name="Kuo A."/>
            <person name="Mondo S."/>
            <person name="Pangilinan J."/>
            <person name="Riley R."/>
            <person name="Labutti K."/>
            <person name="Andreopoulos B."/>
            <person name="Lipzen A."/>
            <person name="Chen C."/>
            <person name="Yanf M."/>
            <person name="Daum C."/>
            <person name="Ng V."/>
            <person name="Clum A."/>
            <person name="Steindorff A."/>
            <person name="Ohm R."/>
            <person name="Martin F."/>
            <person name="Silar P."/>
            <person name="Natvig D."/>
            <person name="Lalanne C."/>
            <person name="Gautier V."/>
            <person name="Ament-Velasquez S.L."/>
            <person name="Kruys A."/>
            <person name="Hutchinson M.I."/>
            <person name="Powell A.J."/>
            <person name="Barry K."/>
            <person name="Miller A.N."/>
            <person name="Grigoriev I.V."/>
            <person name="Debuchy R."/>
            <person name="Gladieux P."/>
            <person name="Thoren M.H."/>
            <person name="Johannesson H."/>
        </authorList>
    </citation>
    <scope>NUCLEOTIDE SEQUENCE</scope>
    <source>
        <strain evidence="2">CBS 118394</strain>
    </source>
</reference>
<evidence type="ECO:0000313" key="2">
    <source>
        <dbReference type="EMBL" id="KAK3322730.1"/>
    </source>
</evidence>
<evidence type="ECO:0000256" key="1">
    <source>
        <dbReference type="SAM" id="MobiDB-lite"/>
    </source>
</evidence>
<feature type="compositionally biased region" description="Low complexity" evidence="1">
    <location>
        <begin position="485"/>
        <end position="495"/>
    </location>
</feature>
<gene>
    <name evidence="2" type="ORF">B0H66DRAFT_532056</name>
</gene>
<protein>
    <recommendedName>
        <fullName evidence="4">CHAT domain-containing protein</fullName>
    </recommendedName>
</protein>
<sequence>MDPEQGGSPHTIITIVQKDQKSPDSNAWRVGLTANGGRERITTLHDPWHDEQYDTLVRYLRETGRLLWHRSNYEDGAVLSDLHQQVKSYANELWTALGLLYDLNQGTSRHCEIVIREDESDRTSHRQRSIHSLQWEILEIPDLIDDPARRRYTIKILRQVGYLSATGIPVDATGPSYDRTIAVPEPLLEVHRDRTRSYKILLVIARKLFREGGDDISGGGDWNPDSDRLDNDAHFAQVPLMKIQQDFTPRIDHRGINKLWIDIVRPGSVDELRSHLQRRSKQRVFFNLVHFDLHGVIDRDTTAARKAEYKLRFTASALRPGLGHHEISTAGKVALVLAEHRIEYVVVNACWSGWPREGAYANFCRRLLKEGRYIRSVAGLWAVGGEVLVCDYLDHFYTSLLKERMDFDAAVQAARAKLRDPTRWPRQQQPQQQQQQQFFDDFNCIQFTRYPLGSIIAQKPRFQRFLSQLTGSKQTLSPPALTPASLSLSRSGSSQRSAYATPGQVMRLELLHLHLELHLTRSRILYAYDEASQVEKMIDDIKALAGLWLRTNFVSNVYIYHAKDFQRSSDVPREELPGPREARGLAKAAHIVLRMHTAIDARGPGVPEGAGRNVVPNLQESFKGLKTDENYIILVGSSQASWFRNGLDRASGIKVWAKGVCPWNYGNRDLGLRHTDYGVVAHEADVLGTPY</sequence>
<keyword evidence="3" id="KW-1185">Reference proteome</keyword>
<comment type="caution">
    <text evidence="2">The sequence shown here is derived from an EMBL/GenBank/DDBJ whole genome shotgun (WGS) entry which is preliminary data.</text>
</comment>
<name>A0AAE0M8F6_9PEZI</name>
<dbReference type="EMBL" id="JAUEDM010000003">
    <property type="protein sequence ID" value="KAK3322730.1"/>
    <property type="molecule type" value="Genomic_DNA"/>
</dbReference>